<accession>A0A023G4B2</accession>
<organism evidence="1">
    <name type="scientific">Amblyomma triste</name>
    <name type="common">Neotropical tick</name>
    <dbReference type="NCBI Taxonomy" id="251400"/>
    <lineage>
        <taxon>Eukaryota</taxon>
        <taxon>Metazoa</taxon>
        <taxon>Ecdysozoa</taxon>
        <taxon>Arthropoda</taxon>
        <taxon>Chelicerata</taxon>
        <taxon>Arachnida</taxon>
        <taxon>Acari</taxon>
        <taxon>Parasitiformes</taxon>
        <taxon>Ixodida</taxon>
        <taxon>Ixodoidea</taxon>
        <taxon>Ixodidae</taxon>
        <taxon>Amblyomminae</taxon>
        <taxon>Amblyomma</taxon>
    </lineage>
</organism>
<proteinExistence type="evidence at transcript level"/>
<name>A0A023G4B2_AMBTT</name>
<evidence type="ECO:0000313" key="1">
    <source>
        <dbReference type="EMBL" id="JAC27713.1"/>
    </source>
</evidence>
<sequence length="116" mass="12878">MQTLKCLSVFTKACVQLTLECVTAAEGHPYLCSLWMSSQTSVNTLCHLNISNLHISLLPYAVLITSKCPSRGFPQFNAEPHCVALHKYSLHSFLNAVMKHGYMLKQILSLCPPEAN</sequence>
<protein>
    <submittedName>
        <fullName evidence="1">Putative secreted protein</fullName>
    </submittedName>
</protein>
<dbReference type="AlphaFoldDB" id="A0A023G4B2"/>
<dbReference type="EMBL" id="GBBM01007705">
    <property type="protein sequence ID" value="JAC27713.1"/>
    <property type="molecule type" value="mRNA"/>
</dbReference>
<reference evidence="1" key="1">
    <citation type="submission" date="2014-03" db="EMBL/GenBank/DDBJ databases">
        <title>The sialotranscriptome of Amblyomma triste, Amblyomma parvum and Amblyomma cajennense ticks, uncovered by 454-based RNA-seq.</title>
        <authorList>
            <person name="Garcia G.R."/>
            <person name="Gardinassi L.G."/>
            <person name="Ribeiro J.M."/>
            <person name="Anatriello E."/>
            <person name="Ferreira B.R."/>
            <person name="Moreira H.N."/>
            <person name="Mafra C."/>
            <person name="Olegario M.M."/>
            <person name="Szabo P.J."/>
            <person name="Miranda-Santos I.K."/>
            <person name="Maruyama S.R."/>
        </authorList>
    </citation>
    <scope>NUCLEOTIDE SEQUENCE</scope>
    <source>
        <strain evidence="1">Mato Grasso do Sul</strain>
        <tissue evidence="1">Salivary glands</tissue>
    </source>
</reference>